<dbReference type="Pfam" id="PF25284">
    <property type="entry name" value="DUF7874"/>
    <property type="match status" value="1"/>
</dbReference>
<proteinExistence type="predicted"/>
<keyword evidence="1" id="KW-0472">Membrane</keyword>
<gene>
    <name evidence="2" type="ORF">CK203_090585</name>
</gene>
<evidence type="ECO:0000313" key="3">
    <source>
        <dbReference type="Proteomes" id="UP000288805"/>
    </source>
</evidence>
<evidence type="ECO:0000256" key="1">
    <source>
        <dbReference type="SAM" id="Phobius"/>
    </source>
</evidence>
<dbReference type="EMBL" id="QGNW01001588">
    <property type="protein sequence ID" value="RVW35926.1"/>
    <property type="molecule type" value="Genomic_DNA"/>
</dbReference>
<dbReference type="AlphaFoldDB" id="A0A438DKP8"/>
<feature type="transmembrane region" description="Helical" evidence="1">
    <location>
        <begin position="94"/>
        <end position="114"/>
    </location>
</feature>
<sequence>MGASLMKLTPAGRNEEKKRLILEYYNEHCKDIDINKPNEFYQAVCKTVEKINREFGYTQIRIPDTDEMERLFNAHVESSGTLSPDSFREILRSLVFKAGFTNAGALDSFFYILIAPGTALLIKNAVNPKAISNQVLVPGVTSATVLLLALLKKI</sequence>
<dbReference type="InterPro" id="IPR057196">
    <property type="entry name" value="DUF7874"/>
</dbReference>
<name>A0A438DKP8_VITVI</name>
<feature type="transmembrane region" description="Helical" evidence="1">
    <location>
        <begin position="134"/>
        <end position="151"/>
    </location>
</feature>
<keyword evidence="1" id="KW-1133">Transmembrane helix</keyword>
<keyword evidence="1" id="KW-0812">Transmembrane</keyword>
<reference evidence="2 3" key="1">
    <citation type="journal article" date="2018" name="PLoS Genet.">
        <title>Population sequencing reveals clonal diversity and ancestral inbreeding in the grapevine cultivar Chardonnay.</title>
        <authorList>
            <person name="Roach M.J."/>
            <person name="Johnson D.L."/>
            <person name="Bohlmann J."/>
            <person name="van Vuuren H.J."/>
            <person name="Jones S.J."/>
            <person name="Pretorius I.S."/>
            <person name="Schmidt S.A."/>
            <person name="Borneman A.R."/>
        </authorList>
    </citation>
    <scope>NUCLEOTIDE SEQUENCE [LARGE SCALE GENOMIC DNA]</scope>
    <source>
        <strain evidence="3">cv. Chardonnay</strain>
        <tissue evidence="2">Leaf</tissue>
    </source>
</reference>
<comment type="caution">
    <text evidence="2">The sequence shown here is derived from an EMBL/GenBank/DDBJ whole genome shotgun (WGS) entry which is preliminary data.</text>
</comment>
<evidence type="ECO:0000313" key="2">
    <source>
        <dbReference type="EMBL" id="RVW35926.1"/>
    </source>
</evidence>
<dbReference type="Proteomes" id="UP000288805">
    <property type="component" value="Unassembled WGS sequence"/>
</dbReference>
<dbReference type="PANTHER" id="PTHR37216">
    <property type="entry name" value="EXPRESSED PROTEIN"/>
    <property type="match status" value="1"/>
</dbReference>
<protein>
    <submittedName>
        <fullName evidence="2">Uncharacterized protein</fullName>
    </submittedName>
</protein>
<organism evidence="2 3">
    <name type="scientific">Vitis vinifera</name>
    <name type="common">Grape</name>
    <dbReference type="NCBI Taxonomy" id="29760"/>
    <lineage>
        <taxon>Eukaryota</taxon>
        <taxon>Viridiplantae</taxon>
        <taxon>Streptophyta</taxon>
        <taxon>Embryophyta</taxon>
        <taxon>Tracheophyta</taxon>
        <taxon>Spermatophyta</taxon>
        <taxon>Magnoliopsida</taxon>
        <taxon>eudicotyledons</taxon>
        <taxon>Gunneridae</taxon>
        <taxon>Pentapetalae</taxon>
        <taxon>rosids</taxon>
        <taxon>Vitales</taxon>
        <taxon>Vitaceae</taxon>
        <taxon>Viteae</taxon>
        <taxon>Vitis</taxon>
    </lineage>
</organism>
<dbReference type="PANTHER" id="PTHR37216:SF1">
    <property type="entry name" value="EXPRESSED PROTEIN"/>
    <property type="match status" value="1"/>
</dbReference>
<accession>A0A438DKP8</accession>